<dbReference type="PROSITE" id="PS51257">
    <property type="entry name" value="PROKAR_LIPOPROTEIN"/>
    <property type="match status" value="1"/>
</dbReference>
<dbReference type="Proteomes" id="UP000018440">
    <property type="component" value="Unassembled WGS sequence"/>
</dbReference>
<name>N8Z8W1_9GAMM</name>
<evidence type="ECO:0000313" key="1">
    <source>
        <dbReference type="EMBL" id="ENV45512.1"/>
    </source>
</evidence>
<evidence type="ECO:0008006" key="3">
    <source>
        <dbReference type="Google" id="ProtNLM"/>
    </source>
</evidence>
<sequence>MKFKVFKAFKRLEYQLGVILLGTLGLVGCERHSGKPISDTELELHHKEEVAVSLANQALDESTQAKKLTDIAGHATFREEDGFNGQPIPDYAVDFVGRYYTEVSCNDDGFSPCKNGKAMFILTLAPNGLVYRSILQHGQVFTFQNKMATPYSTYRKDRWELNPTRKELVVYRKEGLVLFYTVKDNTKLVMNIEKNQKENRQELMDQHYVLPRIAYELVKDVDNQLPSPQ</sequence>
<dbReference type="RefSeq" id="WP_004890387.1">
    <property type="nucleotide sequence ID" value="NZ_KB849574.1"/>
</dbReference>
<dbReference type="PATRIC" id="fig|1217988.3.peg.485"/>
<evidence type="ECO:0000313" key="2">
    <source>
        <dbReference type="Proteomes" id="UP000018440"/>
    </source>
</evidence>
<reference evidence="1 2" key="1">
    <citation type="submission" date="2013-02" db="EMBL/GenBank/DDBJ databases">
        <title>The Genome Sequence of Acinetobacter schindleri CIP 107287.</title>
        <authorList>
            <consortium name="The Broad Institute Genome Sequencing Platform"/>
            <consortium name="The Broad Institute Genome Sequencing Center for Infectious Disease"/>
            <person name="Cerqueira G."/>
            <person name="Feldgarden M."/>
            <person name="Courvalin P."/>
            <person name="Perichon B."/>
            <person name="Grillot-Courvalin C."/>
            <person name="Clermont D."/>
            <person name="Rocha E."/>
            <person name="Yoon E.-J."/>
            <person name="Nemec A."/>
            <person name="Walker B."/>
            <person name="Young S.K."/>
            <person name="Zeng Q."/>
            <person name="Gargeya S."/>
            <person name="Fitzgerald M."/>
            <person name="Haas B."/>
            <person name="Abouelleil A."/>
            <person name="Alvarado L."/>
            <person name="Arachchi H.M."/>
            <person name="Berlin A.M."/>
            <person name="Chapman S.B."/>
            <person name="Dewar J."/>
            <person name="Goldberg J."/>
            <person name="Griggs A."/>
            <person name="Gujja S."/>
            <person name="Hansen M."/>
            <person name="Howarth C."/>
            <person name="Imamovic A."/>
            <person name="Larimer J."/>
            <person name="McCowan C."/>
            <person name="Murphy C."/>
            <person name="Neiman D."/>
            <person name="Pearson M."/>
            <person name="Priest M."/>
            <person name="Roberts A."/>
            <person name="Saif S."/>
            <person name="Shea T."/>
            <person name="Sisk P."/>
            <person name="Sykes S."/>
            <person name="Wortman J."/>
            <person name="Nusbaum C."/>
            <person name="Birren B."/>
        </authorList>
    </citation>
    <scope>NUCLEOTIDE SEQUENCE [LARGE SCALE GENOMIC DNA]</scope>
    <source>
        <strain evidence="1 2">CIP 107287</strain>
    </source>
</reference>
<protein>
    <recommendedName>
        <fullName evidence="3">Lipoprotein</fullName>
    </recommendedName>
</protein>
<organism evidence="1 2">
    <name type="scientific">Acinetobacter schindleri CIP 107287</name>
    <dbReference type="NCBI Taxonomy" id="1217988"/>
    <lineage>
        <taxon>Bacteria</taxon>
        <taxon>Pseudomonadati</taxon>
        <taxon>Pseudomonadota</taxon>
        <taxon>Gammaproteobacteria</taxon>
        <taxon>Moraxellales</taxon>
        <taxon>Moraxellaceae</taxon>
        <taxon>Acinetobacter</taxon>
    </lineage>
</organism>
<dbReference type="AlphaFoldDB" id="N8Z8W1"/>
<dbReference type="EMBL" id="APPQ01000019">
    <property type="protein sequence ID" value="ENV45512.1"/>
    <property type="molecule type" value="Genomic_DNA"/>
</dbReference>
<proteinExistence type="predicted"/>
<accession>N8Z8W1</accession>
<gene>
    <name evidence="1" type="ORF">F955_00507</name>
</gene>
<dbReference type="HOGENOM" id="CLU_107028_0_0_6"/>
<comment type="caution">
    <text evidence="1">The sequence shown here is derived from an EMBL/GenBank/DDBJ whole genome shotgun (WGS) entry which is preliminary data.</text>
</comment>